<dbReference type="PROSITE" id="PS50943">
    <property type="entry name" value="HTH_CROC1"/>
    <property type="match status" value="1"/>
</dbReference>
<evidence type="ECO:0000313" key="3">
    <source>
        <dbReference type="EMBL" id="RRK35037.1"/>
    </source>
</evidence>
<accession>A0A3R8M389</accession>
<proteinExistence type="predicted"/>
<comment type="caution">
    <text evidence="3">The sequence shown here is derived from an EMBL/GenBank/DDBJ whole genome shotgun (WGS) entry which is preliminary data.</text>
</comment>
<dbReference type="InterPro" id="IPR001387">
    <property type="entry name" value="Cro/C1-type_HTH"/>
</dbReference>
<dbReference type="Proteomes" id="UP000274920">
    <property type="component" value="Unassembled WGS sequence"/>
</dbReference>
<feature type="domain" description="HTH cro/C1-type" evidence="2">
    <location>
        <begin position="11"/>
        <end position="65"/>
    </location>
</feature>
<name>A0A3R8M389_9FIRM</name>
<dbReference type="GO" id="GO:0003677">
    <property type="term" value="F:DNA binding"/>
    <property type="evidence" value="ECO:0007669"/>
    <property type="project" value="UniProtKB-KW"/>
</dbReference>
<dbReference type="SMART" id="SM00530">
    <property type="entry name" value="HTH_XRE"/>
    <property type="match status" value="1"/>
</dbReference>
<sequence length="355" mass="41002">MEDNMKISQIIKEKRKHLGLTQENIAEYLGVSIPAVSKWENGTTYPDITLLPGLARLLKTDLNTLMSFNEEMSEVEIKNVVMKVQSIIQEDGFEDGFQFALDQVRAFPTCENLIYSLGVFLQPSLGLQSVEHQSKYREELAKLYFRIRNSENIEIKKEAISFLFYLHCEKEEYEKAATLLNDYPADTKLMMAYLHQQKKEYEPACVLLEHRMLEIAVEMQSILIALTQVSLSENRGDDAEELACIQEQLAKQFGILECTAYTAKLECAINKKDAEYCTKILSLLLASMEGKTDISSNILYKHLNLSDDNMENLPRQLLSSMIEQLKSELHDETSFLKENSEFQSLLRRYREYLER</sequence>
<organism evidence="3 4">
    <name type="scientific">Schaedlerella arabinosiphila</name>
    <dbReference type="NCBI Taxonomy" id="2044587"/>
    <lineage>
        <taxon>Bacteria</taxon>
        <taxon>Bacillati</taxon>
        <taxon>Bacillota</taxon>
        <taxon>Clostridia</taxon>
        <taxon>Lachnospirales</taxon>
        <taxon>Lachnospiraceae</taxon>
        <taxon>Schaedlerella</taxon>
    </lineage>
</organism>
<dbReference type="Pfam" id="PF01381">
    <property type="entry name" value="HTH_3"/>
    <property type="match status" value="1"/>
</dbReference>
<keyword evidence="1" id="KW-0238">DNA-binding</keyword>
<dbReference type="InterPro" id="IPR010982">
    <property type="entry name" value="Lambda_DNA-bd_dom_sf"/>
</dbReference>
<dbReference type="SUPFAM" id="SSF47413">
    <property type="entry name" value="lambda repressor-like DNA-binding domains"/>
    <property type="match status" value="1"/>
</dbReference>
<dbReference type="PANTHER" id="PTHR46558:SF11">
    <property type="entry name" value="HTH-TYPE TRANSCRIPTIONAL REGULATOR XRE"/>
    <property type="match status" value="1"/>
</dbReference>
<protein>
    <submittedName>
        <fullName evidence="3">XRE family transcriptional regulator</fullName>
    </submittedName>
</protein>
<dbReference type="EMBL" id="RHJS01000002">
    <property type="protein sequence ID" value="RRK35037.1"/>
    <property type="molecule type" value="Genomic_DNA"/>
</dbReference>
<evidence type="ECO:0000259" key="2">
    <source>
        <dbReference type="PROSITE" id="PS50943"/>
    </source>
</evidence>
<dbReference type="CDD" id="cd00093">
    <property type="entry name" value="HTH_XRE"/>
    <property type="match status" value="1"/>
</dbReference>
<gene>
    <name evidence="3" type="ORF">EBB54_29660</name>
</gene>
<dbReference type="Gene3D" id="1.10.260.40">
    <property type="entry name" value="lambda repressor-like DNA-binding domains"/>
    <property type="match status" value="1"/>
</dbReference>
<reference evidence="3" key="1">
    <citation type="submission" date="2018-10" db="EMBL/GenBank/DDBJ databases">
        <title>Schaedlerella arabinophila gen. nov. sp. nov., isolated from the mouse intestinal tract and comparative analysis with the genome of the closely related altered Schaedler flora strain ASF502.</title>
        <authorList>
            <person name="Miyake S."/>
            <person name="Soh M."/>
            <person name="Seedorf H."/>
        </authorList>
    </citation>
    <scope>NUCLEOTIDE SEQUENCE [LARGE SCALE GENOMIC DNA]</scope>
    <source>
        <strain evidence="3">DSM 106076</strain>
    </source>
</reference>
<evidence type="ECO:0000256" key="1">
    <source>
        <dbReference type="ARBA" id="ARBA00023125"/>
    </source>
</evidence>
<keyword evidence="4" id="KW-1185">Reference proteome</keyword>
<dbReference type="AlphaFoldDB" id="A0A3R8M389"/>
<dbReference type="PANTHER" id="PTHR46558">
    <property type="entry name" value="TRACRIPTIONAL REGULATORY PROTEIN-RELATED-RELATED"/>
    <property type="match status" value="1"/>
</dbReference>
<evidence type="ECO:0000313" key="4">
    <source>
        <dbReference type="Proteomes" id="UP000274920"/>
    </source>
</evidence>